<evidence type="ECO:0000313" key="3">
    <source>
        <dbReference type="Proteomes" id="UP000467700"/>
    </source>
</evidence>
<feature type="domain" description="Ricin B lectin" evidence="1">
    <location>
        <begin position="40"/>
        <end position="126"/>
    </location>
</feature>
<evidence type="ECO:0000259" key="1">
    <source>
        <dbReference type="Pfam" id="PF14200"/>
    </source>
</evidence>
<dbReference type="OrthoDB" id="2131701at2759"/>
<dbReference type="SUPFAM" id="SSF50370">
    <property type="entry name" value="Ricin B-like lectins"/>
    <property type="match status" value="1"/>
</dbReference>
<dbReference type="Gene3D" id="2.80.10.50">
    <property type="match status" value="1"/>
</dbReference>
<dbReference type="EMBL" id="CACVBS010000045">
    <property type="protein sequence ID" value="CAA7264500.1"/>
    <property type="molecule type" value="Genomic_DNA"/>
</dbReference>
<dbReference type="SUPFAM" id="SSF52047">
    <property type="entry name" value="RNI-like"/>
    <property type="match status" value="1"/>
</dbReference>
<reference evidence="2 3" key="1">
    <citation type="submission" date="2020-01" db="EMBL/GenBank/DDBJ databases">
        <authorList>
            <person name="Gupta K D."/>
        </authorList>
    </citation>
    <scope>NUCLEOTIDE SEQUENCE [LARGE SCALE GENOMIC DNA]</scope>
</reference>
<accession>A0A8S0WBY5</accession>
<dbReference type="Gene3D" id="3.80.10.10">
    <property type="entry name" value="Ribonuclease Inhibitor"/>
    <property type="match status" value="1"/>
</dbReference>
<evidence type="ECO:0000313" key="2">
    <source>
        <dbReference type="EMBL" id="CAA7264500.1"/>
    </source>
</evidence>
<dbReference type="CDD" id="cd23422">
    <property type="entry name" value="beta-trefoil_Ricin_MPL_CNL"/>
    <property type="match status" value="1"/>
</dbReference>
<dbReference type="Pfam" id="PF14200">
    <property type="entry name" value="RicinB_lectin_2"/>
    <property type="match status" value="1"/>
</dbReference>
<dbReference type="InterPro" id="IPR032675">
    <property type="entry name" value="LRR_dom_sf"/>
</dbReference>
<sequence length="595" mass="67047">MSLEAGARYVIVNVKGETAIDLDGGNNRDIIGYPRHGESNQQWELVSVDDYNDWHLKNAESGTYIGYEGDHFDGTKLVISEEPFTWRILPDENDESVFRIYVPDTNMNVDLSNHGDSTPCTPIELWGNHPFEMDTTTLSMSGQSPIAFLPAEVLAYILDIAYDRQGHNVNVPTVASLVSRPWRDVALNDAFLWSSITVAPPWNITAVRTQLARSKEHLLELRIVVHKERHPLQSETSVAPSMQSTQELRKVLSPHYARCWSLTFEGTFWGCRSTLSHLLEPLSSISMPHLTHFAFHDQSNSSRMFEDSDDEDIEPPPIDLVPLFLVETTTGPLDLRLSGSSALRFSPPLAAVTTLHISSPFPAIDFRRFAEILESCPNLVFLALYDHFLNAWPTSSFAGITLEVPLLESLFILGDMYLTSRILSSLSAPRLEELVIVPVVPEDLKTLYNTVTTDGPRFPLLWSLTLAVSDSSTAEIFALASACFPQVTRLVLADVYKVGFEDAFRRAGVTLFPTLTELALTRIKPDFLATLDFVRKPYLQAGVPWVQRVYFDTVSFEQIKSSLKPDWPVEALQGNLWDNQRRRTMYNDDEYRFVG</sequence>
<gene>
    <name evidence="2" type="ORF">AAE3_LOCUS6693</name>
</gene>
<organism evidence="2 3">
    <name type="scientific">Cyclocybe aegerita</name>
    <name type="common">Black poplar mushroom</name>
    <name type="synonym">Agrocybe aegerita</name>
    <dbReference type="NCBI Taxonomy" id="1973307"/>
    <lineage>
        <taxon>Eukaryota</taxon>
        <taxon>Fungi</taxon>
        <taxon>Dikarya</taxon>
        <taxon>Basidiomycota</taxon>
        <taxon>Agaricomycotina</taxon>
        <taxon>Agaricomycetes</taxon>
        <taxon>Agaricomycetidae</taxon>
        <taxon>Agaricales</taxon>
        <taxon>Agaricineae</taxon>
        <taxon>Bolbitiaceae</taxon>
        <taxon>Cyclocybe</taxon>
    </lineage>
</organism>
<protein>
    <recommendedName>
        <fullName evidence="1">Ricin B lectin domain-containing protein</fullName>
    </recommendedName>
</protein>
<keyword evidence="3" id="KW-1185">Reference proteome</keyword>
<comment type="caution">
    <text evidence="2">The sequence shown here is derived from an EMBL/GenBank/DDBJ whole genome shotgun (WGS) entry which is preliminary data.</text>
</comment>
<dbReference type="InterPro" id="IPR000772">
    <property type="entry name" value="Ricin_B_lectin"/>
</dbReference>
<proteinExistence type="predicted"/>
<name>A0A8S0WBY5_CYCAE</name>
<dbReference type="AlphaFoldDB" id="A0A8S0WBY5"/>
<dbReference type="Proteomes" id="UP000467700">
    <property type="component" value="Unassembled WGS sequence"/>
</dbReference>
<dbReference type="InterPro" id="IPR035992">
    <property type="entry name" value="Ricin_B-like_lectins"/>
</dbReference>